<dbReference type="Proteomes" id="UP000197446">
    <property type="component" value="Unassembled WGS sequence"/>
</dbReference>
<name>A0A254NGR6_9BURK</name>
<dbReference type="InterPro" id="IPR023393">
    <property type="entry name" value="START-like_dom_sf"/>
</dbReference>
<dbReference type="PANTHER" id="PTHR12901:SF10">
    <property type="entry name" value="COENZYME Q-BINDING PROTEIN COQ10, MITOCHONDRIAL"/>
    <property type="match status" value="1"/>
</dbReference>
<dbReference type="PANTHER" id="PTHR12901">
    <property type="entry name" value="SPERM PROTEIN HOMOLOG"/>
    <property type="match status" value="1"/>
</dbReference>
<feature type="domain" description="Coenzyme Q-binding protein COQ10 START" evidence="2">
    <location>
        <begin position="12"/>
        <end position="141"/>
    </location>
</feature>
<protein>
    <submittedName>
        <fullName evidence="3">Ubiquinone-binding protein</fullName>
    </submittedName>
</protein>
<dbReference type="InterPro" id="IPR005031">
    <property type="entry name" value="COQ10_START"/>
</dbReference>
<proteinExistence type="inferred from homology"/>
<gene>
    <name evidence="3" type="ORF">CDO81_10970</name>
</gene>
<sequence length="152" mass="17267">MKQVKKSVLLWHTPHEMYELVTQVERYPEFLPWCNKVEVLAREGDSVTARLHLAYAGVKHAFTTRNRNEADRSVRMELVDGPFSRLDGLWEFLPLNKPGTQGEPTACKIAFELNYAFSSTALEAVVSPVFDRIANTFVDSFVQRAERLHGAG</sequence>
<dbReference type="SUPFAM" id="SSF55961">
    <property type="entry name" value="Bet v1-like"/>
    <property type="match status" value="1"/>
</dbReference>
<dbReference type="EMBL" id="NISI01000003">
    <property type="protein sequence ID" value="OWR04223.1"/>
    <property type="molecule type" value="Genomic_DNA"/>
</dbReference>
<evidence type="ECO:0000313" key="4">
    <source>
        <dbReference type="Proteomes" id="UP000197446"/>
    </source>
</evidence>
<dbReference type="RefSeq" id="WP_088483243.1">
    <property type="nucleotide sequence ID" value="NZ_NISI01000003.1"/>
</dbReference>
<dbReference type="GO" id="GO:0048039">
    <property type="term" value="F:ubiquinone binding"/>
    <property type="evidence" value="ECO:0007669"/>
    <property type="project" value="InterPro"/>
</dbReference>
<reference evidence="3 4" key="1">
    <citation type="journal article" date="2007" name="Int. J. Syst. Evol. Microbiol.">
        <title>Description of Pelomonas aquatica sp. nov. and Pelomonas puraquae sp. nov., isolated from industrial and haemodialysis water.</title>
        <authorList>
            <person name="Gomila M."/>
            <person name="Bowien B."/>
            <person name="Falsen E."/>
            <person name="Moore E.R."/>
            <person name="Lalucat J."/>
        </authorList>
    </citation>
    <scope>NUCLEOTIDE SEQUENCE [LARGE SCALE GENOMIC DNA]</scope>
    <source>
        <strain evidence="3 4">CCUG 52769</strain>
    </source>
</reference>
<dbReference type="CDD" id="cd07813">
    <property type="entry name" value="COQ10p_like"/>
    <property type="match status" value="1"/>
</dbReference>
<evidence type="ECO:0000259" key="2">
    <source>
        <dbReference type="Pfam" id="PF03364"/>
    </source>
</evidence>
<dbReference type="Pfam" id="PF03364">
    <property type="entry name" value="Polyketide_cyc"/>
    <property type="match status" value="1"/>
</dbReference>
<accession>A0A254NGR6</accession>
<keyword evidence="3" id="KW-0830">Ubiquinone</keyword>
<evidence type="ECO:0000313" key="3">
    <source>
        <dbReference type="EMBL" id="OWR04223.1"/>
    </source>
</evidence>
<evidence type="ECO:0000256" key="1">
    <source>
        <dbReference type="ARBA" id="ARBA00008918"/>
    </source>
</evidence>
<dbReference type="OrthoDB" id="9804759at2"/>
<comment type="caution">
    <text evidence="3">The sequence shown here is derived from an EMBL/GenBank/DDBJ whole genome shotgun (WGS) entry which is preliminary data.</text>
</comment>
<keyword evidence="4" id="KW-1185">Reference proteome</keyword>
<dbReference type="Gene3D" id="3.30.530.20">
    <property type="match status" value="1"/>
</dbReference>
<dbReference type="AlphaFoldDB" id="A0A254NGR6"/>
<dbReference type="InterPro" id="IPR044996">
    <property type="entry name" value="COQ10-like"/>
</dbReference>
<dbReference type="GO" id="GO:0045333">
    <property type="term" value="P:cellular respiration"/>
    <property type="evidence" value="ECO:0007669"/>
    <property type="project" value="InterPro"/>
</dbReference>
<comment type="similarity">
    <text evidence="1">Belongs to the ribosome association toxin RatA family.</text>
</comment>
<organism evidence="3 4">
    <name type="scientific">Roseateles puraquae</name>
    <dbReference type="NCBI Taxonomy" id="431059"/>
    <lineage>
        <taxon>Bacteria</taxon>
        <taxon>Pseudomonadati</taxon>
        <taxon>Pseudomonadota</taxon>
        <taxon>Betaproteobacteria</taxon>
        <taxon>Burkholderiales</taxon>
        <taxon>Sphaerotilaceae</taxon>
        <taxon>Roseateles</taxon>
    </lineage>
</organism>